<keyword evidence="3" id="KW-1185">Reference proteome</keyword>
<evidence type="ECO:0008006" key="4">
    <source>
        <dbReference type="Google" id="ProtNLM"/>
    </source>
</evidence>
<sequence length="89" mass="9391">MAKMTRSQTAKTGTMPATHVPGVGHHRLCGGPFDQSVSRSAGWAEAKAQLLGGSMCKPKTEVPGMGSFAICGDMEGNVFGLWEPLQRNT</sequence>
<name>A0ABM8RGL0_9BACT</name>
<feature type="compositionally biased region" description="Polar residues" evidence="1">
    <location>
        <begin position="1"/>
        <end position="12"/>
    </location>
</feature>
<gene>
    <name evidence="2" type="ORF">NSPZN2_30199</name>
</gene>
<comment type="caution">
    <text evidence="2">The sequence shown here is derived from an EMBL/GenBank/DDBJ whole genome shotgun (WGS) entry which is preliminary data.</text>
</comment>
<accession>A0ABM8RGL0</accession>
<organism evidence="2 3">
    <name type="scientific">Nitrospira defluvii</name>
    <dbReference type="NCBI Taxonomy" id="330214"/>
    <lineage>
        <taxon>Bacteria</taxon>
        <taxon>Pseudomonadati</taxon>
        <taxon>Nitrospirota</taxon>
        <taxon>Nitrospiria</taxon>
        <taxon>Nitrospirales</taxon>
        <taxon>Nitrospiraceae</taxon>
        <taxon>Nitrospira</taxon>
    </lineage>
</organism>
<reference evidence="2 3" key="1">
    <citation type="submission" date="2021-02" db="EMBL/GenBank/DDBJ databases">
        <authorList>
            <person name="Han P."/>
        </authorList>
    </citation>
    <scope>NUCLEOTIDE SEQUENCE [LARGE SCALE GENOMIC DNA]</scope>
    <source>
        <strain evidence="2">Candidatus Nitrospira sp. ZN2</strain>
    </source>
</reference>
<evidence type="ECO:0000313" key="2">
    <source>
        <dbReference type="EMBL" id="CAE6751569.1"/>
    </source>
</evidence>
<dbReference type="RefSeq" id="WP_213042395.1">
    <property type="nucleotide sequence ID" value="NZ_CAJNBJ010000016.1"/>
</dbReference>
<evidence type="ECO:0000256" key="1">
    <source>
        <dbReference type="SAM" id="MobiDB-lite"/>
    </source>
</evidence>
<dbReference type="Gene3D" id="3.10.180.10">
    <property type="entry name" value="2,3-Dihydroxybiphenyl 1,2-Dioxygenase, domain 1"/>
    <property type="match status" value="1"/>
</dbReference>
<proteinExistence type="predicted"/>
<dbReference type="EMBL" id="CAJNBJ010000016">
    <property type="protein sequence ID" value="CAE6751569.1"/>
    <property type="molecule type" value="Genomic_DNA"/>
</dbReference>
<feature type="region of interest" description="Disordered" evidence="1">
    <location>
        <begin position="1"/>
        <end position="23"/>
    </location>
</feature>
<evidence type="ECO:0000313" key="3">
    <source>
        <dbReference type="Proteomes" id="UP000675880"/>
    </source>
</evidence>
<dbReference type="Proteomes" id="UP000675880">
    <property type="component" value="Unassembled WGS sequence"/>
</dbReference>
<protein>
    <recommendedName>
        <fullName evidence="4">Glyoxalase-like domain-containing protein</fullName>
    </recommendedName>
</protein>
<dbReference type="InterPro" id="IPR029068">
    <property type="entry name" value="Glyas_Bleomycin-R_OHBP_Dase"/>
</dbReference>